<accession>A0A2S9ZZR6</accession>
<dbReference type="OrthoDB" id="2525705at2759"/>
<name>A0A2S9ZZR6_RHOTO</name>
<dbReference type="Proteomes" id="UP000239560">
    <property type="component" value="Unassembled WGS sequence"/>
</dbReference>
<evidence type="ECO:0000313" key="2">
    <source>
        <dbReference type="Proteomes" id="UP000239560"/>
    </source>
</evidence>
<gene>
    <name evidence="1" type="ORF">AAT19DRAFT_10100</name>
</gene>
<comment type="caution">
    <text evidence="1">The sequence shown here is derived from an EMBL/GenBank/DDBJ whole genome shotgun (WGS) entry which is preliminary data.</text>
</comment>
<dbReference type="EMBL" id="LCTV02000012">
    <property type="protein sequence ID" value="PRQ71242.1"/>
    <property type="molecule type" value="Genomic_DNA"/>
</dbReference>
<reference evidence="1 2" key="1">
    <citation type="journal article" date="2018" name="Elife">
        <title>Functional genomics of lipid metabolism in the oleaginous yeast Rhodosporidium toruloides.</title>
        <authorList>
            <person name="Coradetti S.T."/>
            <person name="Pinel D."/>
            <person name="Geiselman G."/>
            <person name="Ito M."/>
            <person name="Mondo S."/>
            <person name="Reilly M.C."/>
            <person name="Cheng Y.F."/>
            <person name="Bauer S."/>
            <person name="Grigoriev I."/>
            <person name="Gladden J.M."/>
            <person name="Simmons B.A."/>
            <person name="Brem R."/>
            <person name="Arkin A.P."/>
            <person name="Skerker J.M."/>
        </authorList>
    </citation>
    <scope>NUCLEOTIDE SEQUENCE [LARGE SCALE GENOMIC DNA]</scope>
    <source>
        <strain evidence="1 2">NBRC 0880</strain>
    </source>
</reference>
<protein>
    <submittedName>
        <fullName evidence="1">Uncharacterized protein</fullName>
    </submittedName>
</protein>
<proteinExistence type="predicted"/>
<sequence length="324" mass="36243">MASHAATHHAATRIDHTSILTAVLQAHSRLGTIDHAFVGAAGSIVRLTSVIQETERLASFVDRDEFLERTWLASHQRLHIAVRPHQFRQACQAVGATLHPPGAAQQVGVFTVSATLPDGAQHPIQFFVAKVAIGSSGEWHRNMCNIRIGGAAWVLPTDLAVFAAFMRLTPLFQYPRDQIPRHFTTGNPPPVPGELIWFHAEWQIQYGLEEIRLPHKGFLSAAAWERDISHFVSAEGYAERATHLHALLVASEEPPEANEEPVNLLVEHAARREMAEMGHNPNSHDERDQHLLADLMMEWEQVIEVMQRRFAQPYPSPHHAVARN</sequence>
<dbReference type="AlphaFoldDB" id="A0A2S9ZZR6"/>
<organism evidence="1 2">
    <name type="scientific">Rhodotorula toruloides</name>
    <name type="common">Yeast</name>
    <name type="synonym">Rhodosporidium toruloides</name>
    <dbReference type="NCBI Taxonomy" id="5286"/>
    <lineage>
        <taxon>Eukaryota</taxon>
        <taxon>Fungi</taxon>
        <taxon>Dikarya</taxon>
        <taxon>Basidiomycota</taxon>
        <taxon>Pucciniomycotina</taxon>
        <taxon>Microbotryomycetes</taxon>
        <taxon>Sporidiobolales</taxon>
        <taxon>Sporidiobolaceae</taxon>
        <taxon>Rhodotorula</taxon>
    </lineage>
</organism>
<evidence type="ECO:0000313" key="1">
    <source>
        <dbReference type="EMBL" id="PRQ71242.1"/>
    </source>
</evidence>